<dbReference type="InterPro" id="IPR000120">
    <property type="entry name" value="Amidase"/>
</dbReference>
<proteinExistence type="predicted"/>
<dbReference type="PANTHER" id="PTHR11895:SF73">
    <property type="entry name" value="AMIDASE FAMILY PROTEIN"/>
    <property type="match status" value="1"/>
</dbReference>
<dbReference type="InterPro" id="IPR023631">
    <property type="entry name" value="Amidase_dom"/>
</dbReference>
<dbReference type="EMBL" id="UINC01013874">
    <property type="protein sequence ID" value="SVA59615.1"/>
    <property type="molecule type" value="Genomic_DNA"/>
</dbReference>
<protein>
    <recommendedName>
        <fullName evidence="1">Amidase domain-containing protein</fullName>
    </recommendedName>
</protein>
<dbReference type="GO" id="GO:0050567">
    <property type="term" value="F:glutaminyl-tRNA synthase (glutamine-hydrolyzing) activity"/>
    <property type="evidence" value="ECO:0007669"/>
    <property type="project" value="TreeGrafter"/>
</dbReference>
<dbReference type="InterPro" id="IPR036928">
    <property type="entry name" value="AS_sf"/>
</dbReference>
<accession>A0A381X4D9</accession>
<dbReference type="PANTHER" id="PTHR11895">
    <property type="entry name" value="TRANSAMIDASE"/>
    <property type="match status" value="1"/>
</dbReference>
<sequence length="482" mass="52431">MTVRELADQLTAGTVSSVELTQHYLDRAEELDIPPFELPSEPRLDHEGKLATMVTIAREHAIESAERADTELRAGRRRSILHGIPYGVKDLLDTAGIRTTWGSGIFRDRVPDRNAAVIDNLEEAGAVLMAKMSLGEFAGGNTSSALNPWKLDRTSFGSSSGTVSAAVAGLIGFGIGTETGGSIVFPASAVGASGLRPTFGRVSRFGCMPLSWSLDKIGPVGRSAEDCGYILEQISGHDARDDSSANRSFNFQVGPPDLRGKKLGVHRSEFGLSQSEHTGRVFQEALDAFANMGVILEDISFPLRPTGALFTTIVTAESGTIFRPLFDDGRAAGMFTFNADRAAGWMAGRMMPVADYLTAQRIRNQLRREADEIVSRYDAVIAPTWPNGAALREVSQGWPIPARNEWEPPDELSAQTPRLNYIANLVGHPGLAIPCGFDEDGLPLSLQIVGSAFDEQAVLDFGMGFQRETDWHLRRPQYPWRQ</sequence>
<dbReference type="SUPFAM" id="SSF75304">
    <property type="entry name" value="Amidase signature (AS) enzymes"/>
    <property type="match status" value="1"/>
</dbReference>
<dbReference type="Pfam" id="PF01425">
    <property type="entry name" value="Amidase"/>
    <property type="match status" value="1"/>
</dbReference>
<evidence type="ECO:0000313" key="2">
    <source>
        <dbReference type="EMBL" id="SVA59615.1"/>
    </source>
</evidence>
<dbReference type="Gene3D" id="3.90.1300.10">
    <property type="entry name" value="Amidase signature (AS) domain"/>
    <property type="match status" value="1"/>
</dbReference>
<dbReference type="AlphaFoldDB" id="A0A381X4D9"/>
<gene>
    <name evidence="2" type="ORF">METZ01_LOCUS112469</name>
</gene>
<organism evidence="2">
    <name type="scientific">marine metagenome</name>
    <dbReference type="NCBI Taxonomy" id="408172"/>
    <lineage>
        <taxon>unclassified sequences</taxon>
        <taxon>metagenomes</taxon>
        <taxon>ecological metagenomes</taxon>
    </lineage>
</organism>
<feature type="domain" description="Amidase" evidence="1">
    <location>
        <begin position="49"/>
        <end position="459"/>
    </location>
</feature>
<evidence type="ECO:0000259" key="1">
    <source>
        <dbReference type="Pfam" id="PF01425"/>
    </source>
</evidence>
<name>A0A381X4D9_9ZZZZ</name>
<reference evidence="2" key="1">
    <citation type="submission" date="2018-05" db="EMBL/GenBank/DDBJ databases">
        <authorList>
            <person name="Lanie J.A."/>
            <person name="Ng W.-L."/>
            <person name="Kazmierczak K.M."/>
            <person name="Andrzejewski T.M."/>
            <person name="Davidsen T.M."/>
            <person name="Wayne K.J."/>
            <person name="Tettelin H."/>
            <person name="Glass J.I."/>
            <person name="Rusch D."/>
            <person name="Podicherti R."/>
            <person name="Tsui H.-C.T."/>
            <person name="Winkler M.E."/>
        </authorList>
    </citation>
    <scope>NUCLEOTIDE SEQUENCE</scope>
</reference>